<dbReference type="AlphaFoldDB" id="A0A7W5GDP5"/>
<proteinExistence type="predicted"/>
<organism evidence="1 2">
    <name type="scientific">Paenibacillus endophyticus</name>
    <dbReference type="NCBI Taxonomy" id="1294268"/>
    <lineage>
        <taxon>Bacteria</taxon>
        <taxon>Bacillati</taxon>
        <taxon>Bacillota</taxon>
        <taxon>Bacilli</taxon>
        <taxon>Bacillales</taxon>
        <taxon>Paenibacillaceae</taxon>
        <taxon>Paenibacillus</taxon>
    </lineage>
</organism>
<dbReference type="RefSeq" id="WP_183569847.1">
    <property type="nucleotide sequence ID" value="NZ_CBCSLB010000021.1"/>
</dbReference>
<gene>
    <name evidence="1" type="ORF">FHS16_005400</name>
</gene>
<sequence>MNGNTVHVAISEFCAMMETISSSIYLAQSCAYKQSAVEFNAFIATLDHLIMDELKYVDQFVRANRVNDLFTILDDFNIEIKPIIMKNKMEYYEARSLSPYMEKVKLLSEAIVKQFLSIYEESSAFYDQSWRTVDMHRSSFCCKSCGALITTILSHIGNLSSISLIENESYLPRLTYVYGYEVIRAELFPGCGADELIEDEIIIPVEGLYMNIKKQLAHDSTEFTIYCINGHQIGREVADGHAPHMVRLPKDRIHRKEIVDHTM</sequence>
<protein>
    <submittedName>
        <fullName evidence="1">Uncharacterized protein</fullName>
    </submittedName>
</protein>
<dbReference type="EMBL" id="JACHXW010000023">
    <property type="protein sequence ID" value="MBB3155292.1"/>
    <property type="molecule type" value="Genomic_DNA"/>
</dbReference>
<name>A0A7W5GDP5_9BACL</name>
<comment type="caution">
    <text evidence="1">The sequence shown here is derived from an EMBL/GenBank/DDBJ whole genome shotgun (WGS) entry which is preliminary data.</text>
</comment>
<evidence type="ECO:0000313" key="2">
    <source>
        <dbReference type="Proteomes" id="UP000518605"/>
    </source>
</evidence>
<reference evidence="1 2" key="1">
    <citation type="submission" date="2020-08" db="EMBL/GenBank/DDBJ databases">
        <title>Genomic Encyclopedia of Type Strains, Phase III (KMG-III): the genomes of soil and plant-associated and newly described type strains.</title>
        <authorList>
            <person name="Whitman W."/>
        </authorList>
    </citation>
    <scope>NUCLEOTIDE SEQUENCE [LARGE SCALE GENOMIC DNA]</scope>
    <source>
        <strain evidence="1 2">CECT 8234</strain>
    </source>
</reference>
<keyword evidence="2" id="KW-1185">Reference proteome</keyword>
<evidence type="ECO:0000313" key="1">
    <source>
        <dbReference type="EMBL" id="MBB3155292.1"/>
    </source>
</evidence>
<dbReference type="Proteomes" id="UP000518605">
    <property type="component" value="Unassembled WGS sequence"/>
</dbReference>
<accession>A0A7W5GDP5</accession>